<dbReference type="EMBL" id="JACOFT010000001">
    <property type="protein sequence ID" value="MBC3810460.1"/>
    <property type="molecule type" value="Genomic_DNA"/>
</dbReference>
<reference evidence="1 2" key="1">
    <citation type="submission" date="2020-08" db="EMBL/GenBank/DDBJ databases">
        <title>Novel species isolated from subtropical streams in China.</title>
        <authorList>
            <person name="Lu H."/>
        </authorList>
    </citation>
    <scope>NUCLEOTIDE SEQUENCE [LARGE SCALE GENOMIC DNA]</scope>
    <source>
        <strain evidence="1 2">CCTCC AB 2015119</strain>
    </source>
</reference>
<sequence length="321" mass="35487">MQHQSAIDSHFMSHKQLLAFSLFLSSVVLMLVFATQNSGDSDHAPIRLIMHGSSSAPSGDSNHQNDTHLTETLTTNTVIADPLEQSKDLHAIFEQNKNAQDAARQQLAYRAWRTCLPNFAGTGGDTLRQQMQLLADNTPQKIAYRQLTERCKNFDQLSADEIRQQQEIQQTHWSDGMVRTAGERASQLLQQEQYAAAMQAANAALATRNPQALESLRGFVNAYLRSNSLDEEQQAALSIRAQAFTLAACQLGYPCAADSLQATEQCAYSGVCEGNIRERLLAAFPHDAGGDRQRQQLLSDSARILKELQAPHPDLQTLLNP</sequence>
<dbReference type="RefSeq" id="WP_190477278.1">
    <property type="nucleotide sequence ID" value="NZ_JACOFT010000001.1"/>
</dbReference>
<evidence type="ECO:0000313" key="1">
    <source>
        <dbReference type="EMBL" id="MBC3810460.1"/>
    </source>
</evidence>
<proteinExistence type="predicted"/>
<protein>
    <recommendedName>
        <fullName evidence="3">Secreted protein</fullName>
    </recommendedName>
</protein>
<evidence type="ECO:0008006" key="3">
    <source>
        <dbReference type="Google" id="ProtNLM"/>
    </source>
</evidence>
<keyword evidence="2" id="KW-1185">Reference proteome</keyword>
<name>A0ABR6XD04_9BURK</name>
<comment type="caution">
    <text evidence="1">The sequence shown here is derived from an EMBL/GenBank/DDBJ whole genome shotgun (WGS) entry which is preliminary data.</text>
</comment>
<accession>A0ABR6XD04</accession>
<evidence type="ECO:0000313" key="2">
    <source>
        <dbReference type="Proteomes" id="UP000637632"/>
    </source>
</evidence>
<gene>
    <name evidence="1" type="ORF">H8K26_03320</name>
</gene>
<organism evidence="1 2">
    <name type="scientific">Undibacterium aquatile</name>
    <dbReference type="NCBI Taxonomy" id="1537398"/>
    <lineage>
        <taxon>Bacteria</taxon>
        <taxon>Pseudomonadati</taxon>
        <taxon>Pseudomonadota</taxon>
        <taxon>Betaproteobacteria</taxon>
        <taxon>Burkholderiales</taxon>
        <taxon>Oxalobacteraceae</taxon>
        <taxon>Undibacterium</taxon>
    </lineage>
</organism>
<dbReference type="Proteomes" id="UP000637632">
    <property type="component" value="Unassembled WGS sequence"/>
</dbReference>